<name>A0A1I1INB0_RUMAL</name>
<keyword evidence="1" id="KW-1133">Transmembrane helix</keyword>
<sequence length="431" mass="48430">MENTKPKKSLIKRIRNIVLILLSLIILIYVIINIVFWNIGMPERYFDYEVLENDTIEIEHYTGPFFLLNIPDTIEGKPVSSIGKSIFEESLYENGKYVDTKYYVMYKYVTAIHLPDTVEEIHCRAFENCTNLMTINIPSNLRYTGSYILAGTKVRELVFPKGITEICCGVDLDSSFIIPNQCFFSFADMKYLRKVVLPEGLKKIGDSAFSDCTALKSIIIPNSVEEIETCAFMKCTSLKKVTLPNSIEEIGYGAFQKSGLTEVNIPKSLVKNGGCIFRNTPFEETLEKEAKGDFIIFNDVLLYKYIGEDENVVIPDGIESICDRAFLTSPNVKTVEIPESVRYINDAFQSSVYDTSTIESLVIPDSVEEIDAYAFAECTALKKIVIPASVKEIGEHAFDGCTSLKEVIIEGSPKIGEDAFKDCDSLVNKPE</sequence>
<reference evidence="2 3" key="1">
    <citation type="submission" date="2016-10" db="EMBL/GenBank/DDBJ databases">
        <authorList>
            <person name="de Groot N.N."/>
        </authorList>
    </citation>
    <scope>NUCLEOTIDE SEQUENCE [LARGE SCALE GENOMIC DNA]</scope>
    <source>
        <strain evidence="2 3">AR67</strain>
    </source>
</reference>
<organism evidence="2 3">
    <name type="scientific">Ruminococcus albus</name>
    <dbReference type="NCBI Taxonomy" id="1264"/>
    <lineage>
        <taxon>Bacteria</taxon>
        <taxon>Bacillati</taxon>
        <taxon>Bacillota</taxon>
        <taxon>Clostridia</taxon>
        <taxon>Eubacteriales</taxon>
        <taxon>Oscillospiraceae</taxon>
        <taxon>Ruminococcus</taxon>
    </lineage>
</organism>
<keyword evidence="1" id="KW-0812">Transmembrane</keyword>
<evidence type="ECO:0000256" key="1">
    <source>
        <dbReference type="SAM" id="Phobius"/>
    </source>
</evidence>
<dbReference type="InterPro" id="IPR032675">
    <property type="entry name" value="LRR_dom_sf"/>
</dbReference>
<dbReference type="Gene3D" id="3.80.10.10">
    <property type="entry name" value="Ribonuclease Inhibitor"/>
    <property type="match status" value="3"/>
</dbReference>
<evidence type="ECO:0000313" key="2">
    <source>
        <dbReference type="EMBL" id="SFC34730.1"/>
    </source>
</evidence>
<dbReference type="OrthoDB" id="1816890at2"/>
<dbReference type="InterPro" id="IPR053139">
    <property type="entry name" value="Surface_bspA-like"/>
</dbReference>
<evidence type="ECO:0000313" key="3">
    <source>
        <dbReference type="Proteomes" id="UP000182192"/>
    </source>
</evidence>
<gene>
    <name evidence="2" type="ORF">SAMN02910406_01565</name>
</gene>
<dbReference type="InterPro" id="IPR026906">
    <property type="entry name" value="LRR_5"/>
</dbReference>
<dbReference type="Proteomes" id="UP000182192">
    <property type="component" value="Unassembled WGS sequence"/>
</dbReference>
<dbReference type="SUPFAM" id="SSF52058">
    <property type="entry name" value="L domain-like"/>
    <property type="match status" value="1"/>
</dbReference>
<dbReference type="PANTHER" id="PTHR45661">
    <property type="entry name" value="SURFACE ANTIGEN"/>
    <property type="match status" value="1"/>
</dbReference>
<feature type="transmembrane region" description="Helical" evidence="1">
    <location>
        <begin position="17"/>
        <end position="37"/>
    </location>
</feature>
<protein>
    <submittedName>
        <fullName evidence="2">Leucine rich repeat-containing protein</fullName>
    </submittedName>
</protein>
<dbReference type="EMBL" id="FOKQ01000011">
    <property type="protein sequence ID" value="SFC34730.1"/>
    <property type="molecule type" value="Genomic_DNA"/>
</dbReference>
<dbReference type="PANTHER" id="PTHR45661:SF3">
    <property type="entry name" value="IG-LIKE DOMAIN-CONTAINING PROTEIN"/>
    <property type="match status" value="1"/>
</dbReference>
<proteinExistence type="predicted"/>
<accession>A0A1I1INB0</accession>
<dbReference type="AlphaFoldDB" id="A0A1I1INB0"/>
<keyword evidence="1" id="KW-0472">Membrane</keyword>
<dbReference type="RefSeq" id="WP_074961014.1">
    <property type="nucleotide sequence ID" value="NZ_FOKQ01000011.1"/>
</dbReference>
<dbReference type="Pfam" id="PF13306">
    <property type="entry name" value="LRR_5"/>
    <property type="match status" value="3"/>
</dbReference>